<evidence type="ECO:0000313" key="5">
    <source>
        <dbReference type="EMBL" id="TYL73350.1"/>
    </source>
</evidence>
<comment type="caution">
    <text evidence="4">Lacks conserved residue(s) required for the propagation of feature annotation.</text>
</comment>
<dbReference type="Pfam" id="PF09663">
    <property type="entry name" value="Amido_AtzD_TrzD"/>
    <property type="match status" value="1"/>
</dbReference>
<feature type="binding site" evidence="4">
    <location>
        <position position="353"/>
    </location>
    <ligand>
        <name>Mg(2+)</name>
        <dbReference type="ChEBI" id="CHEBI:18420"/>
        <note>structural</note>
    </ligand>
</feature>
<protein>
    <recommendedName>
        <fullName evidence="4">Cyanuric acid amidohydrolase</fullName>
        <shortName evidence="4">CAH</shortName>
        <ecNumber evidence="4">3.5.2.15</ecNumber>
    </recommendedName>
</protein>
<feature type="binding site" evidence="4">
    <location>
        <begin position="234"/>
        <end position="235"/>
    </location>
    <ligand>
        <name>substrate</name>
    </ligand>
</feature>
<dbReference type="GO" id="GO:0046872">
    <property type="term" value="F:metal ion binding"/>
    <property type="evidence" value="ECO:0007669"/>
    <property type="project" value="UniProtKB-UniRule"/>
</dbReference>
<dbReference type="OrthoDB" id="569708at2"/>
<accession>A0A5S4W0Z1</accession>
<feature type="binding site" evidence="4">
    <location>
        <position position="361"/>
    </location>
    <ligand>
        <name>Mg(2+)</name>
        <dbReference type="ChEBI" id="CHEBI:18420"/>
        <note>structural</note>
    </ligand>
</feature>
<comment type="caution">
    <text evidence="5">The sequence shown here is derived from an EMBL/GenBank/DDBJ whole genome shotgun (WGS) entry which is preliminary data.</text>
</comment>
<feature type="binding site" evidence="4">
    <location>
        <position position="357"/>
    </location>
    <ligand>
        <name>Mg(2+)</name>
        <dbReference type="ChEBI" id="CHEBI:18420"/>
        <note>structural</note>
    </ligand>
</feature>
<feature type="region of interest" description="RU C" evidence="4">
    <location>
        <begin position="257"/>
        <end position="372"/>
    </location>
</feature>
<keyword evidence="4" id="KW-0479">Metal-binding</keyword>
<proteinExistence type="inferred from homology"/>
<evidence type="ECO:0000256" key="4">
    <source>
        <dbReference type="HAMAP-Rule" id="MF_01989"/>
    </source>
</evidence>
<dbReference type="InterPro" id="IPR043006">
    <property type="entry name" value="AtzD/Barbiturase_RUB"/>
</dbReference>
<reference evidence="5 6" key="1">
    <citation type="submission" date="2019-08" db="EMBL/GenBank/DDBJ databases">
        <title>Bradyrhizobium hipponensis sp. nov., a rhizobium isolated from a Lupinus angustifolius root nodule in Tunisia.</title>
        <authorList>
            <person name="Off K."/>
            <person name="Rejili M."/>
            <person name="Mars M."/>
            <person name="Brachmann A."/>
            <person name="Marin M."/>
        </authorList>
    </citation>
    <scope>NUCLEOTIDE SEQUENCE [LARGE SCALE GENOMIC DNA]</scope>
    <source>
        <strain evidence="5 6">CTAW11</strain>
    </source>
</reference>
<dbReference type="InterPro" id="IPR014086">
    <property type="entry name" value="AtzD/Barbiturase"/>
</dbReference>
<comment type="subunit">
    <text evidence="2 4">Homotetramer.</text>
</comment>
<keyword evidence="6" id="KW-1185">Reference proteome</keyword>
<evidence type="ECO:0000256" key="1">
    <source>
        <dbReference type="ARBA" id="ARBA00010947"/>
    </source>
</evidence>
<feature type="binding site" evidence="4">
    <location>
        <position position="197"/>
    </location>
    <ligand>
        <name>substrate</name>
    </ligand>
</feature>
<dbReference type="AlphaFoldDB" id="A0A5S4W0Z1"/>
<feature type="binding site" evidence="4">
    <location>
        <position position="358"/>
    </location>
    <ligand>
        <name>Mg(2+)</name>
        <dbReference type="ChEBI" id="CHEBI:18420"/>
        <note>structural</note>
    </ligand>
</feature>
<feature type="site" description="Important for substrate specificity" evidence="4">
    <location>
        <position position="327"/>
    </location>
</feature>
<sequence length="372" mass="37948">MRTISVGVFKIATRGPGDVSGLMSLIGSGAIDPTSILAILGKTEGNGGVNDFTREYAVAALCAALAPKLGLTPHEVEQRIAFVMSGGTEGVLSPHITVFTRQEAAARPAGISGKRLSIGMAQTRDFLPEELGRSAQIAETAKAVKAAMADAGIADAADVHFVQIKCPLLTSDRVEAAAARGNKTATISAYSSMAYSRGASALGVAVALGEVASDISDDIMLRRYDLFSKVASTSSGIELMHNVVIVLGNSASSVSEFEIGHAVMSDAIDSAAVMSALKSVGLDVDLGTTPQPGRELVNIFAKAEASPNGSVRGFRHTMLEDTDISSTRHARAAVGGLIAGLAGTSSVYVSGGAEHQGPAGGGPVAVIARLTD</sequence>
<dbReference type="InterPro" id="IPR043007">
    <property type="entry name" value="AtzD/Barbiturase_RUC"/>
</dbReference>
<dbReference type="RefSeq" id="WP_148755781.1">
    <property type="nucleotide sequence ID" value="NZ_VSSR01000077.1"/>
</dbReference>
<dbReference type="InterPro" id="IPR043008">
    <property type="entry name" value="AtzD/Barbiturase_RUA"/>
</dbReference>
<dbReference type="GO" id="GO:0019381">
    <property type="term" value="P:atrazine catabolic process"/>
    <property type="evidence" value="ECO:0007669"/>
    <property type="project" value="UniProtKB-UniRule"/>
</dbReference>
<comment type="pathway">
    <text evidence="4">Xenobiotic degradation; atrazine degradation; biuret from cyanurate: step 1/1.</text>
</comment>
<comment type="activity regulation">
    <text evidence="4">Inhibited by barbituric acid.</text>
</comment>
<dbReference type="Gene3D" id="3.30.1330.180">
    <property type="entry name" value="Cyanuric acid hydrolase/Barbiturase, RU B"/>
    <property type="match status" value="1"/>
</dbReference>
<dbReference type="UniPathway" id="UPA00008">
    <property type="reaction ID" value="UER00502"/>
</dbReference>
<gene>
    <name evidence="5" type="ORF">FXB38_36540</name>
</gene>
<dbReference type="GO" id="GO:0018753">
    <property type="term" value="F:cyanuric acid amidohydrolase activity"/>
    <property type="evidence" value="ECO:0007669"/>
    <property type="project" value="UniProtKB-UniRule"/>
</dbReference>
<feature type="binding site" evidence="4">
    <location>
        <begin position="350"/>
        <end position="351"/>
    </location>
    <ligand>
        <name>substrate</name>
    </ligand>
</feature>
<organism evidence="5 6">
    <name type="scientific">Bradyrhizobium cytisi</name>
    <dbReference type="NCBI Taxonomy" id="515489"/>
    <lineage>
        <taxon>Bacteria</taxon>
        <taxon>Pseudomonadati</taxon>
        <taxon>Pseudomonadota</taxon>
        <taxon>Alphaproteobacteria</taxon>
        <taxon>Hyphomicrobiales</taxon>
        <taxon>Nitrobacteraceae</taxon>
        <taxon>Bradyrhizobium</taxon>
    </lineage>
</organism>
<keyword evidence="3 4" id="KW-0378">Hydrolase</keyword>
<evidence type="ECO:0000256" key="2">
    <source>
        <dbReference type="ARBA" id="ARBA00011881"/>
    </source>
</evidence>
<evidence type="ECO:0000313" key="6">
    <source>
        <dbReference type="Proteomes" id="UP000324853"/>
    </source>
</evidence>
<feature type="binding site" evidence="4">
    <location>
        <begin position="85"/>
        <end position="86"/>
    </location>
    <ligand>
        <name>substrate</name>
    </ligand>
</feature>
<comment type="domain">
    <text evidence="4">The monomer structure is formed from three repeating units (RUs) that share the same structure as one another. The monomer, the active site and substrate all possess threefold rotational symmetry, to the extent that the active site possesses three potential Ser-Lys catalytic dyads. It is possible that any or all of the three active-site serines may act as nucleophile (albeit only one can do so per catalytic cycle).</text>
</comment>
<feature type="active site" evidence="4">
    <location>
        <position position="165"/>
    </location>
</feature>
<comment type="function">
    <text evidence="4">Responsible for the hydrolysis of cyanuric acid, an intermediate formed during catabolism of s-triazine based compounds in herbicides such as atrazine and polymers such as melamine. Catalyzes the hydrolytic opening of the s-triazine ring of cyanuric acid (2,4,6-trihydroxy-s-triazine) to yield carbon dioxide and carboxybiuret, which spontaneously decarboxylates to biuret.</text>
</comment>
<evidence type="ECO:0000256" key="3">
    <source>
        <dbReference type="ARBA" id="ARBA00022801"/>
    </source>
</evidence>
<comment type="similarity">
    <text evidence="1 4">Belongs to the cyclic amide hydrolase (CyAH) family.</text>
</comment>
<dbReference type="Gene3D" id="3.30.1330.160">
    <property type="entry name" value="Cyanuric acid hydrolase/Barbituras, RU C"/>
    <property type="match status" value="1"/>
</dbReference>
<dbReference type="EC" id="3.5.2.15" evidence="4"/>
<name>A0A5S4W0Z1_9BRAD</name>
<feature type="binding site" evidence="4">
    <location>
        <position position="356"/>
    </location>
    <ligand>
        <name>Mg(2+)</name>
        <dbReference type="ChEBI" id="CHEBI:18420"/>
        <note>structural</note>
    </ligand>
</feature>
<feature type="binding site" evidence="4">
    <location>
        <position position="331"/>
    </location>
    <ligand>
        <name>substrate</name>
    </ligand>
</feature>
<dbReference type="Proteomes" id="UP000324853">
    <property type="component" value="Unassembled WGS sequence"/>
</dbReference>
<feature type="binding site" evidence="4">
    <location>
        <position position="54"/>
    </location>
    <ligand>
        <name>substrate</name>
    </ligand>
</feature>
<dbReference type="Gene3D" id="3.30.1330.170">
    <property type="entry name" value="Cyanuric acid hydrolase/Barbiturase, RU A"/>
    <property type="match status" value="1"/>
</dbReference>
<dbReference type="EMBL" id="VSSR01000077">
    <property type="protein sequence ID" value="TYL73350.1"/>
    <property type="molecule type" value="Genomic_DNA"/>
</dbReference>
<dbReference type="HAMAP" id="MF_01989">
    <property type="entry name" value="Cyc_amidohydrol"/>
    <property type="match status" value="1"/>
</dbReference>
<feature type="region of interest" description="RU A" evidence="4">
    <location>
        <begin position="1"/>
        <end position="105"/>
    </location>
</feature>
<feature type="active site" description="Nucleophile" evidence="4">
    <location>
        <position position="234"/>
    </location>
</feature>
<dbReference type="NCBIfam" id="TIGR02714">
    <property type="entry name" value="amido_AtzD_TrzD"/>
    <property type="match status" value="1"/>
</dbReference>
<feature type="binding site" evidence="4">
    <location>
        <position position="304"/>
    </location>
    <ligand>
        <name>Mg(2+)</name>
        <dbReference type="ChEBI" id="CHEBI:18420"/>
        <note>structural</note>
    </ligand>
</feature>
<keyword evidence="4" id="KW-0460">Magnesium</keyword>
<comment type="catalytic activity">
    <reaction evidence="4">
        <text>cyanurate + H2O = 1-carboxybiuret + H(+)</text>
        <dbReference type="Rhea" id="RHEA:70363"/>
        <dbReference type="ChEBI" id="CHEBI:15377"/>
        <dbReference type="ChEBI" id="CHEBI:15378"/>
        <dbReference type="ChEBI" id="CHEBI:38028"/>
        <dbReference type="ChEBI" id="CHEBI:142864"/>
        <dbReference type="EC" id="3.5.2.15"/>
    </reaction>
</comment>